<dbReference type="InterPro" id="IPR006073">
    <property type="entry name" value="GTP-bd"/>
</dbReference>
<dbReference type="FunFam" id="1.10.150.300:FF:000001">
    <property type="entry name" value="Ribosome-binding ATPase YchF"/>
    <property type="match status" value="1"/>
</dbReference>
<dbReference type="CDD" id="cd01900">
    <property type="entry name" value="YchF"/>
    <property type="match status" value="1"/>
</dbReference>
<keyword evidence="4" id="KW-0460">Magnesium</keyword>
<dbReference type="PIRSF" id="PIRSF006641">
    <property type="entry name" value="CHP00092"/>
    <property type="match status" value="1"/>
</dbReference>
<evidence type="ECO:0000313" key="7">
    <source>
        <dbReference type="Proteomes" id="UP000178880"/>
    </source>
</evidence>
<dbReference type="Gene3D" id="3.40.50.300">
    <property type="entry name" value="P-loop containing nucleotide triphosphate hydrolases"/>
    <property type="match status" value="2"/>
</dbReference>
<dbReference type="Gene3D" id="1.10.150.300">
    <property type="entry name" value="TGS-like domain"/>
    <property type="match status" value="1"/>
</dbReference>
<dbReference type="AlphaFoldDB" id="A0A1G2CGQ0"/>
<dbReference type="PRINTS" id="PR00326">
    <property type="entry name" value="GTP1OBG"/>
</dbReference>
<dbReference type="GO" id="GO:0046872">
    <property type="term" value="F:metal ion binding"/>
    <property type="evidence" value="ECO:0007669"/>
    <property type="project" value="UniProtKB-KW"/>
</dbReference>
<dbReference type="PROSITE" id="PS51710">
    <property type="entry name" value="G_OBG"/>
    <property type="match status" value="1"/>
</dbReference>
<keyword evidence="2" id="KW-0547">Nucleotide-binding</keyword>
<dbReference type="InterPro" id="IPR013029">
    <property type="entry name" value="YchF_C"/>
</dbReference>
<evidence type="ECO:0000256" key="1">
    <source>
        <dbReference type="ARBA" id="ARBA00022723"/>
    </source>
</evidence>
<evidence type="ECO:0000259" key="5">
    <source>
        <dbReference type="PROSITE" id="PS51710"/>
    </source>
</evidence>
<sequence>MKLSIAIVGLPNVGKSTLFKALTNQNVNIANYPFATIDPNVGVVPVPDERLKKLAKLSNSKKIVPAVVEFYDIAGLVKGANKGEGLGNQFLSHIRECQAIVVVLRVFQNAEIIHVENSVDPVRDLEIINTELILKDLETVEKRLAKAEGEAHSASSGQARTGTQQATLDYDALQKIKVAFDAGKPLAAFAATDASYSHILENMRIREMNLLTAKKQIYLLNGAESDVPDELKKKIRELGGDYMVADLSKSTGIPELIKKAYDVLGLMSFLTTGEEETRAWTIERGTKAPQAAGVIHTDFEKKFIRAEVVNWQKLVEAAAHSASSGQAQGAWNAAKQKGQIRLEGKDYMMQEGDVIVVRHG</sequence>
<dbReference type="FunFam" id="3.10.20.30:FF:000001">
    <property type="entry name" value="Ribosome-binding ATPase YchF"/>
    <property type="match status" value="1"/>
</dbReference>
<dbReference type="GO" id="GO:0005737">
    <property type="term" value="C:cytoplasm"/>
    <property type="evidence" value="ECO:0007669"/>
    <property type="project" value="TreeGrafter"/>
</dbReference>
<dbReference type="InterPro" id="IPR027417">
    <property type="entry name" value="P-loop_NTPase"/>
</dbReference>
<dbReference type="InterPro" id="IPR031167">
    <property type="entry name" value="G_OBG"/>
</dbReference>
<dbReference type="GO" id="GO:0005525">
    <property type="term" value="F:GTP binding"/>
    <property type="evidence" value="ECO:0007669"/>
    <property type="project" value="InterPro"/>
</dbReference>
<organism evidence="6 7">
    <name type="scientific">Candidatus Liptonbacteria bacterium RIFCSPLOWO2_01_FULL_52_25</name>
    <dbReference type="NCBI Taxonomy" id="1798650"/>
    <lineage>
        <taxon>Bacteria</taxon>
        <taxon>Candidatus Liptoniibacteriota</taxon>
    </lineage>
</organism>
<dbReference type="PANTHER" id="PTHR23305">
    <property type="entry name" value="OBG GTPASE FAMILY"/>
    <property type="match status" value="1"/>
</dbReference>
<evidence type="ECO:0000313" key="6">
    <source>
        <dbReference type="EMBL" id="OGY99587.1"/>
    </source>
</evidence>
<dbReference type="InterPro" id="IPR012676">
    <property type="entry name" value="TGS-like"/>
</dbReference>
<dbReference type="Pfam" id="PF06071">
    <property type="entry name" value="YchF-GTPase_C"/>
    <property type="match status" value="1"/>
</dbReference>
<dbReference type="Proteomes" id="UP000178880">
    <property type="component" value="Unassembled WGS sequence"/>
</dbReference>
<proteinExistence type="predicted"/>
<evidence type="ECO:0000256" key="4">
    <source>
        <dbReference type="ARBA" id="ARBA00022842"/>
    </source>
</evidence>
<dbReference type="InterPro" id="IPR012675">
    <property type="entry name" value="Beta-grasp_dom_sf"/>
</dbReference>
<feature type="domain" description="OBG-type G" evidence="5">
    <location>
        <begin position="3"/>
        <end position="265"/>
    </location>
</feature>
<name>A0A1G2CGQ0_9BACT</name>
<dbReference type="EMBL" id="MHLA01000014">
    <property type="protein sequence ID" value="OGY99587.1"/>
    <property type="molecule type" value="Genomic_DNA"/>
</dbReference>
<dbReference type="GO" id="GO:0005524">
    <property type="term" value="F:ATP binding"/>
    <property type="evidence" value="ECO:0007669"/>
    <property type="project" value="UniProtKB-KW"/>
</dbReference>
<dbReference type="GO" id="GO:0016887">
    <property type="term" value="F:ATP hydrolysis activity"/>
    <property type="evidence" value="ECO:0007669"/>
    <property type="project" value="InterPro"/>
</dbReference>
<dbReference type="SUPFAM" id="SSF81271">
    <property type="entry name" value="TGS-like"/>
    <property type="match status" value="1"/>
</dbReference>
<keyword evidence="1" id="KW-0479">Metal-binding</keyword>
<keyword evidence="3" id="KW-0067">ATP-binding</keyword>
<dbReference type="STRING" id="1798650.A2945_02995"/>
<accession>A0A1G2CGQ0</accession>
<evidence type="ECO:0000256" key="2">
    <source>
        <dbReference type="ARBA" id="ARBA00022741"/>
    </source>
</evidence>
<dbReference type="InterPro" id="IPR023192">
    <property type="entry name" value="TGS-like_dom_sf"/>
</dbReference>
<gene>
    <name evidence="6" type="ORF">A2945_02995</name>
</gene>
<dbReference type="InterPro" id="IPR041706">
    <property type="entry name" value="YchF_N"/>
</dbReference>
<dbReference type="InterPro" id="IPR004396">
    <property type="entry name" value="ATPase_YchF/OLA1"/>
</dbReference>
<dbReference type="PANTHER" id="PTHR23305:SF18">
    <property type="entry name" value="OBG-TYPE G DOMAIN-CONTAINING PROTEIN"/>
    <property type="match status" value="1"/>
</dbReference>
<dbReference type="Pfam" id="PF01926">
    <property type="entry name" value="MMR_HSR1"/>
    <property type="match status" value="1"/>
</dbReference>
<comment type="caution">
    <text evidence="6">The sequence shown here is derived from an EMBL/GenBank/DDBJ whole genome shotgun (WGS) entry which is preliminary data.</text>
</comment>
<dbReference type="Gene3D" id="3.10.20.30">
    <property type="match status" value="2"/>
</dbReference>
<evidence type="ECO:0000256" key="3">
    <source>
        <dbReference type="ARBA" id="ARBA00022840"/>
    </source>
</evidence>
<dbReference type="SUPFAM" id="SSF52540">
    <property type="entry name" value="P-loop containing nucleoside triphosphate hydrolases"/>
    <property type="match status" value="1"/>
</dbReference>
<reference evidence="6 7" key="1">
    <citation type="journal article" date="2016" name="Nat. Commun.">
        <title>Thousands of microbial genomes shed light on interconnected biogeochemical processes in an aquifer system.</title>
        <authorList>
            <person name="Anantharaman K."/>
            <person name="Brown C.T."/>
            <person name="Hug L.A."/>
            <person name="Sharon I."/>
            <person name="Castelle C.J."/>
            <person name="Probst A.J."/>
            <person name="Thomas B.C."/>
            <person name="Singh A."/>
            <person name="Wilkins M.J."/>
            <person name="Karaoz U."/>
            <person name="Brodie E.L."/>
            <person name="Williams K.H."/>
            <person name="Hubbard S.S."/>
            <person name="Banfield J.F."/>
        </authorList>
    </citation>
    <scope>NUCLEOTIDE SEQUENCE [LARGE SCALE GENOMIC DNA]</scope>
</reference>
<dbReference type="CDD" id="cd04867">
    <property type="entry name" value="TGS_YchF_OLA1"/>
    <property type="match status" value="1"/>
</dbReference>
<protein>
    <recommendedName>
        <fullName evidence="5">OBG-type G domain-containing protein</fullName>
    </recommendedName>
</protein>